<dbReference type="InterPro" id="IPR010656">
    <property type="entry name" value="DctM"/>
</dbReference>
<feature type="transmembrane region" description="Helical" evidence="2">
    <location>
        <begin position="552"/>
        <end position="570"/>
    </location>
</feature>
<dbReference type="eggNOG" id="COG4666">
    <property type="taxonomic scope" value="Bacteria"/>
</dbReference>
<dbReference type="RefSeq" id="WP_023433159.1">
    <property type="nucleotide sequence ID" value="NZ_AWXZ01000038.1"/>
</dbReference>
<organism evidence="4 5">
    <name type="scientific">Lutibaculum baratangense AMV1</name>
    <dbReference type="NCBI Taxonomy" id="631454"/>
    <lineage>
        <taxon>Bacteria</taxon>
        <taxon>Pseudomonadati</taxon>
        <taxon>Pseudomonadota</taxon>
        <taxon>Alphaproteobacteria</taxon>
        <taxon>Hyphomicrobiales</taxon>
        <taxon>Tepidamorphaceae</taxon>
        <taxon>Lutibaculum</taxon>
    </lineage>
</organism>
<proteinExistence type="predicted"/>
<dbReference type="PANTHER" id="PTHR43849:SF2">
    <property type="entry name" value="BLL3936 PROTEIN"/>
    <property type="match status" value="1"/>
</dbReference>
<dbReference type="OrthoDB" id="9759894at2"/>
<feature type="transmembrane region" description="Helical" evidence="2">
    <location>
        <begin position="261"/>
        <end position="287"/>
    </location>
</feature>
<feature type="transmembrane region" description="Helical" evidence="2">
    <location>
        <begin position="605"/>
        <end position="621"/>
    </location>
</feature>
<feature type="transmembrane region" description="Helical" evidence="2">
    <location>
        <begin position="364"/>
        <end position="382"/>
    </location>
</feature>
<sequence length="646" mass="67135">MDETISRPEAKGPLEFVLQPAARLIAALMSLYHVWALGLTVLDPWHLTAIHILFATVLVFLFQPLKPESIPLRLLDVACALLAAATYLYIFYDFRALLMRAGSFPTTGDLVFGTSAILLTLEATRRMTGIAMPIVAGTALLYGYFGDLLPGAFGHRGYGFERLVSFTYSLDGIFSSALQVSATYIFLFILFGAFLQASGASEFFLRLATSAVGAIRGGPAQVAVFASALFGTISGSAVANTAGTGAVTIPMMKRVGYRPHFAAAVEAVASTGGQIMPPIMGAGAFIIADIVGISYWAVALAALIPALLYFATVVIGIDLEAQKTGLRGVPRAELPRTRSVLRSDGHLLLPIFVLLYSLTVLLVSPIRAALFALIAVFLVSFVRKHTRFGPRRLYEALVAGARGSLEVATACAAAGIVVGVLNLTGLGQTMASIVISLSGGVVLIALILSMCVSIVLGMGLPTTPAYIIAASVIAPVLITLGVAPLQAHLFVFYFACVAVITPPVALASFTAAGIAGAPPMKVAFTGVKLGIAAFLVPYFLVYNPALIGQGTALQVAVAMGTALLGVYFLAGGVHGYFLGRINIAIRAALVIGSCMLIKPGLVTDAGGIGLLILGAGAAYLTRRRGGSGPEAAGALHELKSTDKGTA</sequence>
<accession>V4RCB0</accession>
<evidence type="ECO:0000256" key="2">
    <source>
        <dbReference type="SAM" id="Phobius"/>
    </source>
</evidence>
<dbReference type="InterPro" id="IPR011853">
    <property type="entry name" value="TRAP_DctM-Dct_fused"/>
</dbReference>
<comment type="caution">
    <text evidence="4">The sequence shown here is derived from an EMBL/GenBank/DDBJ whole genome shotgun (WGS) entry which is preliminary data.</text>
</comment>
<evidence type="ECO:0000259" key="3">
    <source>
        <dbReference type="Pfam" id="PF06808"/>
    </source>
</evidence>
<comment type="subcellular location">
    <subcellularLocation>
        <location evidence="1">Cell inner membrane</location>
        <topology evidence="1">Multi-pass membrane protein</topology>
    </subcellularLocation>
</comment>
<feature type="transmembrane region" description="Helical" evidence="2">
    <location>
        <begin position="130"/>
        <end position="153"/>
    </location>
</feature>
<gene>
    <name evidence="4" type="ORF">N177_3036</name>
</gene>
<comment type="function">
    <text evidence="1">Part of the tripartite ATP-independent periplasmic (TRAP) transport system.</text>
</comment>
<feature type="transmembrane region" description="Helical" evidence="2">
    <location>
        <begin position="173"/>
        <end position="195"/>
    </location>
</feature>
<dbReference type="PATRIC" id="fig|631454.5.peg.3000"/>
<feature type="transmembrane region" description="Helical" evidence="2">
    <location>
        <begin position="522"/>
        <end position="540"/>
    </location>
</feature>
<feature type="transmembrane region" description="Helical" evidence="2">
    <location>
        <begin position="293"/>
        <end position="319"/>
    </location>
</feature>
<name>V4RCB0_9HYPH</name>
<keyword evidence="1" id="KW-0813">Transport</keyword>
<dbReference type="PANTHER" id="PTHR43849">
    <property type="entry name" value="BLL3936 PROTEIN"/>
    <property type="match status" value="1"/>
</dbReference>
<keyword evidence="5" id="KW-1185">Reference proteome</keyword>
<reference evidence="4 5" key="1">
    <citation type="journal article" date="2014" name="Genome Announc.">
        <title>Draft Genome Sequence of Lutibaculum baratangense Strain AMV1T, Isolated from a Mud Volcano in Andamans, India.</title>
        <authorList>
            <person name="Singh A."/>
            <person name="Sreenivas A."/>
            <person name="Sathyanarayana Reddy G."/>
            <person name="Pinnaka A.K."/>
            <person name="Shivaji S."/>
        </authorList>
    </citation>
    <scope>NUCLEOTIDE SEQUENCE [LARGE SCALE GENOMIC DNA]</scope>
    <source>
        <strain evidence="4 5">AMV1</strain>
    </source>
</reference>
<keyword evidence="1" id="KW-1003">Cell membrane</keyword>
<dbReference type="Proteomes" id="UP000017819">
    <property type="component" value="Unassembled WGS sequence"/>
</dbReference>
<dbReference type="EMBL" id="AWXZ01000038">
    <property type="protein sequence ID" value="ESR23806.1"/>
    <property type="molecule type" value="Genomic_DNA"/>
</dbReference>
<evidence type="ECO:0000313" key="4">
    <source>
        <dbReference type="EMBL" id="ESR23806.1"/>
    </source>
</evidence>
<feature type="transmembrane region" description="Helical" evidence="2">
    <location>
        <begin position="74"/>
        <end position="92"/>
    </location>
</feature>
<feature type="transmembrane region" description="Helical" evidence="2">
    <location>
        <begin position="104"/>
        <end position="123"/>
    </location>
</feature>
<feature type="transmembrane region" description="Helical" evidence="2">
    <location>
        <begin position="465"/>
        <end position="485"/>
    </location>
</feature>
<evidence type="ECO:0000313" key="5">
    <source>
        <dbReference type="Proteomes" id="UP000017819"/>
    </source>
</evidence>
<dbReference type="GO" id="GO:0005886">
    <property type="term" value="C:plasma membrane"/>
    <property type="evidence" value="ECO:0007669"/>
    <property type="project" value="UniProtKB-SubCell"/>
</dbReference>
<feature type="domain" description="TRAP C4-dicarboxylate transport system permease DctM subunit" evidence="3">
    <location>
        <begin position="117"/>
        <end position="550"/>
    </location>
</feature>
<dbReference type="NCBIfam" id="TIGR02123">
    <property type="entry name" value="TRAP_fused"/>
    <property type="match status" value="1"/>
</dbReference>
<dbReference type="STRING" id="631454.N177_3036"/>
<feature type="transmembrane region" description="Helical" evidence="2">
    <location>
        <begin position="491"/>
        <end position="515"/>
    </location>
</feature>
<feature type="transmembrane region" description="Helical" evidence="2">
    <location>
        <begin position="21"/>
        <end position="39"/>
    </location>
</feature>
<keyword evidence="2" id="KW-1133">Transmembrane helix</keyword>
<keyword evidence="2" id="KW-0812">Transmembrane</keyword>
<feature type="transmembrane region" description="Helical" evidence="2">
    <location>
        <begin position="403"/>
        <end position="421"/>
    </location>
</feature>
<keyword evidence="2" id="KW-0472">Membrane</keyword>
<keyword evidence="1" id="KW-0997">Cell inner membrane</keyword>
<dbReference type="AlphaFoldDB" id="V4RCB0"/>
<evidence type="ECO:0000256" key="1">
    <source>
        <dbReference type="RuleBase" id="RU369079"/>
    </source>
</evidence>
<feature type="transmembrane region" description="Helical" evidence="2">
    <location>
        <begin position="433"/>
        <end position="458"/>
    </location>
</feature>
<dbReference type="Pfam" id="PF06808">
    <property type="entry name" value="DctM"/>
    <property type="match status" value="1"/>
</dbReference>
<protein>
    <submittedName>
        <fullName evidence="4">TRAP-type uncharacterized transport system, fused permease component</fullName>
    </submittedName>
</protein>
<dbReference type="GO" id="GO:0022857">
    <property type="term" value="F:transmembrane transporter activity"/>
    <property type="evidence" value="ECO:0007669"/>
    <property type="project" value="UniProtKB-UniRule"/>
</dbReference>
<feature type="transmembrane region" description="Helical" evidence="2">
    <location>
        <begin position="45"/>
        <end position="62"/>
    </location>
</feature>